<dbReference type="OrthoDB" id="6159439at2759"/>
<dbReference type="InParanoid" id="A0A1X2HRW4"/>
<dbReference type="GO" id="GO:0000978">
    <property type="term" value="F:RNA polymerase II cis-regulatory region sequence-specific DNA binding"/>
    <property type="evidence" value="ECO:0007669"/>
    <property type="project" value="TreeGrafter"/>
</dbReference>
<dbReference type="STRING" id="13706.A0A1X2HRW4"/>
<feature type="compositionally biased region" description="Basic and acidic residues" evidence="7">
    <location>
        <begin position="13"/>
        <end position="42"/>
    </location>
</feature>
<feature type="compositionally biased region" description="Polar residues" evidence="7">
    <location>
        <begin position="154"/>
        <end position="163"/>
    </location>
</feature>
<dbReference type="CDD" id="cd00086">
    <property type="entry name" value="homeodomain"/>
    <property type="match status" value="1"/>
</dbReference>
<dbReference type="InterPro" id="IPR009057">
    <property type="entry name" value="Homeodomain-like_sf"/>
</dbReference>
<dbReference type="InterPro" id="IPR001356">
    <property type="entry name" value="HD"/>
</dbReference>
<comment type="caution">
    <text evidence="9">The sequence shown here is derived from an EMBL/GenBank/DDBJ whole genome shotgun (WGS) entry which is preliminary data.</text>
</comment>
<evidence type="ECO:0000256" key="3">
    <source>
        <dbReference type="ARBA" id="ARBA00023155"/>
    </source>
</evidence>
<evidence type="ECO:0000256" key="2">
    <source>
        <dbReference type="ARBA" id="ARBA00023125"/>
    </source>
</evidence>
<evidence type="ECO:0000256" key="6">
    <source>
        <dbReference type="RuleBase" id="RU000682"/>
    </source>
</evidence>
<name>A0A1X2HRW4_SYNRA</name>
<gene>
    <name evidence="9" type="ORF">BCR43DRAFT_500391</name>
</gene>
<protein>
    <recommendedName>
        <fullName evidence="8">Homeobox domain-containing protein</fullName>
    </recommendedName>
</protein>
<evidence type="ECO:0000313" key="10">
    <source>
        <dbReference type="Proteomes" id="UP000242180"/>
    </source>
</evidence>
<evidence type="ECO:0000256" key="5">
    <source>
        <dbReference type="PROSITE-ProRule" id="PRU00108"/>
    </source>
</evidence>
<dbReference type="SMART" id="SM00389">
    <property type="entry name" value="HOX"/>
    <property type="match status" value="1"/>
</dbReference>
<keyword evidence="4 5" id="KW-0539">Nucleus</keyword>
<reference evidence="9 10" key="1">
    <citation type="submission" date="2016-07" db="EMBL/GenBank/DDBJ databases">
        <title>Pervasive Adenine N6-methylation of Active Genes in Fungi.</title>
        <authorList>
            <consortium name="DOE Joint Genome Institute"/>
            <person name="Mondo S.J."/>
            <person name="Dannebaum R.O."/>
            <person name="Kuo R.C."/>
            <person name="Labutti K."/>
            <person name="Haridas S."/>
            <person name="Kuo A."/>
            <person name="Salamov A."/>
            <person name="Ahrendt S.R."/>
            <person name="Lipzen A."/>
            <person name="Sullivan W."/>
            <person name="Andreopoulos W.B."/>
            <person name="Clum A."/>
            <person name="Lindquist E."/>
            <person name="Daum C."/>
            <person name="Ramamoorthy G.K."/>
            <person name="Gryganskyi A."/>
            <person name="Culley D."/>
            <person name="Magnuson J.K."/>
            <person name="James T.Y."/>
            <person name="O'Malley M.A."/>
            <person name="Stajich J.E."/>
            <person name="Spatafora J.W."/>
            <person name="Visel A."/>
            <person name="Grigoriev I.V."/>
        </authorList>
    </citation>
    <scope>NUCLEOTIDE SEQUENCE [LARGE SCALE GENOMIC DNA]</scope>
    <source>
        <strain evidence="9 10">NRRL 2496</strain>
    </source>
</reference>
<feature type="region of interest" description="Disordered" evidence="7">
    <location>
        <begin position="1"/>
        <end position="63"/>
    </location>
</feature>
<dbReference type="Gene3D" id="1.10.10.60">
    <property type="entry name" value="Homeodomain-like"/>
    <property type="match status" value="1"/>
</dbReference>
<evidence type="ECO:0000256" key="1">
    <source>
        <dbReference type="ARBA" id="ARBA00004123"/>
    </source>
</evidence>
<dbReference type="EMBL" id="MCGN01000001">
    <property type="protein sequence ID" value="ORZ02322.1"/>
    <property type="molecule type" value="Genomic_DNA"/>
</dbReference>
<dbReference type="PROSITE" id="PS50071">
    <property type="entry name" value="HOMEOBOX_2"/>
    <property type="match status" value="1"/>
</dbReference>
<evidence type="ECO:0000259" key="8">
    <source>
        <dbReference type="PROSITE" id="PS50071"/>
    </source>
</evidence>
<feature type="domain" description="Homeobox" evidence="8">
    <location>
        <begin position="56"/>
        <end position="116"/>
    </location>
</feature>
<keyword evidence="2 5" id="KW-0238">DNA-binding</keyword>
<dbReference type="AlphaFoldDB" id="A0A1X2HRW4"/>
<accession>A0A1X2HRW4</accession>
<evidence type="ECO:0000256" key="7">
    <source>
        <dbReference type="SAM" id="MobiDB-lite"/>
    </source>
</evidence>
<organism evidence="9 10">
    <name type="scientific">Syncephalastrum racemosum</name>
    <name type="common">Filamentous fungus</name>
    <dbReference type="NCBI Taxonomy" id="13706"/>
    <lineage>
        <taxon>Eukaryota</taxon>
        <taxon>Fungi</taxon>
        <taxon>Fungi incertae sedis</taxon>
        <taxon>Mucoromycota</taxon>
        <taxon>Mucoromycotina</taxon>
        <taxon>Mucoromycetes</taxon>
        <taxon>Mucorales</taxon>
        <taxon>Syncephalastraceae</taxon>
        <taxon>Syncephalastrum</taxon>
    </lineage>
</organism>
<keyword evidence="10" id="KW-1185">Reference proteome</keyword>
<evidence type="ECO:0000256" key="4">
    <source>
        <dbReference type="ARBA" id="ARBA00023242"/>
    </source>
</evidence>
<dbReference type="SUPFAM" id="SSF46689">
    <property type="entry name" value="Homeodomain-like"/>
    <property type="match status" value="1"/>
</dbReference>
<proteinExistence type="predicted"/>
<dbReference type="GO" id="GO:0006357">
    <property type="term" value="P:regulation of transcription by RNA polymerase II"/>
    <property type="evidence" value="ECO:0007669"/>
    <property type="project" value="TreeGrafter"/>
</dbReference>
<dbReference type="PANTHER" id="PTHR24324:SF5">
    <property type="entry name" value="HEMATOPOIETICALLY-EXPRESSED HOMEOBOX PROTEIN HHEX"/>
    <property type="match status" value="1"/>
</dbReference>
<dbReference type="GO" id="GO:0005634">
    <property type="term" value="C:nucleus"/>
    <property type="evidence" value="ECO:0007669"/>
    <property type="project" value="UniProtKB-SubCell"/>
</dbReference>
<feature type="DNA-binding region" description="Homeobox" evidence="5">
    <location>
        <begin position="58"/>
        <end position="117"/>
    </location>
</feature>
<dbReference type="InterPro" id="IPR051000">
    <property type="entry name" value="Homeobox_DNA-bind_prot"/>
</dbReference>
<feature type="region of interest" description="Disordered" evidence="7">
    <location>
        <begin position="120"/>
        <end position="176"/>
    </location>
</feature>
<dbReference type="GO" id="GO:0030154">
    <property type="term" value="P:cell differentiation"/>
    <property type="evidence" value="ECO:0007669"/>
    <property type="project" value="TreeGrafter"/>
</dbReference>
<dbReference type="Proteomes" id="UP000242180">
    <property type="component" value="Unassembled WGS sequence"/>
</dbReference>
<dbReference type="Pfam" id="PF00046">
    <property type="entry name" value="Homeodomain"/>
    <property type="match status" value="1"/>
</dbReference>
<comment type="subcellular location">
    <subcellularLocation>
        <location evidence="1 5 6">Nucleus</location>
    </subcellularLocation>
</comment>
<dbReference type="PANTHER" id="PTHR24324">
    <property type="entry name" value="HOMEOBOX PROTEIN HHEX"/>
    <property type="match status" value="1"/>
</dbReference>
<evidence type="ECO:0000313" key="9">
    <source>
        <dbReference type="EMBL" id="ORZ02322.1"/>
    </source>
</evidence>
<sequence>MATTRNNPSDCRGNNEHHTYGSESHLRDMGFSDICRGMKPDDGSSESGGESNEDNTADYVRRQRFSTQELKTLDGVFRMCKFPSREVKLNLAEKLHTSPRRIQTWFQNKRAALRRAEERYAVSSSFETNDSPYRVSPPPSSSSISLQEPDAPLSSMSGPSSVPNVLEPVPLSDPTEVTLKMRPESPYRAHPLLSHDYHAGVSAYNGDNSDTSL</sequence>
<keyword evidence="3 5" id="KW-0371">Homeobox</keyword>